<evidence type="ECO:0000313" key="5">
    <source>
        <dbReference type="EMBL" id="NIJ07418.1"/>
    </source>
</evidence>
<keyword evidence="2 3" id="KW-0040">ANK repeat</keyword>
<organism evidence="5 6">
    <name type="scientific">Sphingomonas vulcanisoli</name>
    <dbReference type="NCBI Taxonomy" id="1658060"/>
    <lineage>
        <taxon>Bacteria</taxon>
        <taxon>Pseudomonadati</taxon>
        <taxon>Pseudomonadota</taxon>
        <taxon>Alphaproteobacteria</taxon>
        <taxon>Sphingomonadales</taxon>
        <taxon>Sphingomonadaceae</taxon>
        <taxon>Sphingomonas</taxon>
    </lineage>
</organism>
<proteinExistence type="predicted"/>
<dbReference type="PANTHER" id="PTHR24171">
    <property type="entry name" value="ANKYRIN REPEAT DOMAIN-CONTAINING PROTEIN 39-RELATED"/>
    <property type="match status" value="1"/>
</dbReference>
<dbReference type="SMART" id="SM00248">
    <property type="entry name" value="ANK"/>
    <property type="match status" value="3"/>
</dbReference>
<reference evidence="5 6" key="1">
    <citation type="submission" date="2020-03" db="EMBL/GenBank/DDBJ databases">
        <title>Genomic Encyclopedia of Type Strains, Phase III (KMG-III): the genomes of soil and plant-associated and newly described type strains.</title>
        <authorList>
            <person name="Whitman W."/>
        </authorList>
    </citation>
    <scope>NUCLEOTIDE SEQUENCE [LARGE SCALE GENOMIC DNA]</scope>
    <source>
        <strain evidence="5 6">CECT 8804</strain>
    </source>
</reference>
<dbReference type="Pfam" id="PF12796">
    <property type="entry name" value="Ank_2"/>
    <property type="match status" value="1"/>
</dbReference>
<dbReference type="Proteomes" id="UP000727456">
    <property type="component" value="Unassembled WGS sequence"/>
</dbReference>
<gene>
    <name evidence="5" type="ORF">FHS31_001014</name>
</gene>
<keyword evidence="6" id="KW-1185">Reference proteome</keyword>
<evidence type="ECO:0000256" key="2">
    <source>
        <dbReference type="ARBA" id="ARBA00023043"/>
    </source>
</evidence>
<dbReference type="PANTHER" id="PTHR24171:SF8">
    <property type="entry name" value="BRCA1-ASSOCIATED RING DOMAIN PROTEIN 1"/>
    <property type="match status" value="1"/>
</dbReference>
<dbReference type="PROSITE" id="PS50297">
    <property type="entry name" value="ANK_REP_REGION"/>
    <property type="match status" value="3"/>
</dbReference>
<feature type="signal peptide" evidence="4">
    <location>
        <begin position="1"/>
        <end position="22"/>
    </location>
</feature>
<feature type="chain" id="PRO_5045381935" evidence="4">
    <location>
        <begin position="23"/>
        <end position="201"/>
    </location>
</feature>
<dbReference type="PROSITE" id="PS50088">
    <property type="entry name" value="ANK_REPEAT"/>
    <property type="match status" value="3"/>
</dbReference>
<name>A0ABX0TPF5_9SPHN</name>
<keyword evidence="4" id="KW-0732">Signal</keyword>
<feature type="repeat" description="ANK" evidence="3">
    <location>
        <begin position="61"/>
        <end position="93"/>
    </location>
</feature>
<comment type="caution">
    <text evidence="5">The sequence shown here is derived from an EMBL/GenBank/DDBJ whole genome shotgun (WGS) entry which is preliminary data.</text>
</comment>
<evidence type="ECO:0000256" key="1">
    <source>
        <dbReference type="ARBA" id="ARBA00022737"/>
    </source>
</evidence>
<accession>A0ABX0TPF5</accession>
<dbReference type="InterPro" id="IPR036770">
    <property type="entry name" value="Ankyrin_rpt-contain_sf"/>
</dbReference>
<dbReference type="InterPro" id="IPR002110">
    <property type="entry name" value="Ankyrin_rpt"/>
</dbReference>
<dbReference type="Gene3D" id="1.25.40.20">
    <property type="entry name" value="Ankyrin repeat-containing domain"/>
    <property type="match status" value="1"/>
</dbReference>
<dbReference type="EMBL" id="JAAOZC010000002">
    <property type="protein sequence ID" value="NIJ07418.1"/>
    <property type="molecule type" value="Genomic_DNA"/>
</dbReference>
<evidence type="ECO:0000313" key="6">
    <source>
        <dbReference type="Proteomes" id="UP000727456"/>
    </source>
</evidence>
<protein>
    <submittedName>
        <fullName evidence="5">Ankyrin repeat protein</fullName>
    </submittedName>
</protein>
<feature type="repeat" description="ANK" evidence="3">
    <location>
        <begin position="127"/>
        <end position="159"/>
    </location>
</feature>
<dbReference type="SUPFAM" id="SSF48403">
    <property type="entry name" value="Ankyrin repeat"/>
    <property type="match status" value="1"/>
</dbReference>
<feature type="repeat" description="ANK" evidence="3">
    <location>
        <begin position="94"/>
        <end position="126"/>
    </location>
</feature>
<sequence length="201" mass="21061">MGPFGRFVMAAAACALTAPAMAQFSDSFSFLQGVKDRDGDKVIPILNKAGNQVINTRDPNTGETALHIVIKKHDETWLVFLLQKGASPNIKDRQGNTPLMIAAQTGDADAARVLIAVGATLNTVNDSGETPLIRAVLNRDVTMASLLVQGGADPTIRDTLQGKSAADYANEDKRSTAIAKLLQTAKPKGPSATVAGPVAPQ</sequence>
<evidence type="ECO:0000256" key="4">
    <source>
        <dbReference type="SAM" id="SignalP"/>
    </source>
</evidence>
<evidence type="ECO:0000256" key="3">
    <source>
        <dbReference type="PROSITE-ProRule" id="PRU00023"/>
    </source>
</evidence>
<keyword evidence="1" id="KW-0677">Repeat</keyword>
<dbReference type="RefSeq" id="WP_167072283.1">
    <property type="nucleotide sequence ID" value="NZ_JAAOZC010000002.1"/>
</dbReference>